<dbReference type="InterPro" id="IPR012427">
    <property type="entry name" value="DUF1622"/>
</dbReference>
<proteinExistence type="predicted"/>
<keyword evidence="1" id="KW-0812">Transmembrane</keyword>
<dbReference type="EMBL" id="JADEVV010000061">
    <property type="protein sequence ID" value="MBE9255398.1"/>
    <property type="molecule type" value="Genomic_DNA"/>
</dbReference>
<dbReference type="PANTHER" id="PTHR38468:SF1">
    <property type="entry name" value="SLL0939 PROTEIN"/>
    <property type="match status" value="1"/>
</dbReference>
<comment type="caution">
    <text evidence="2">The sequence shown here is derived from an EMBL/GenBank/DDBJ whole genome shotgun (WGS) entry which is preliminary data.</text>
</comment>
<name>A0ABR9VYE9_9SYNC</name>
<dbReference type="RefSeq" id="WP_190599134.1">
    <property type="nucleotide sequence ID" value="NZ_JADEVV010000061.1"/>
</dbReference>
<keyword evidence="1" id="KW-0472">Membrane</keyword>
<evidence type="ECO:0000256" key="1">
    <source>
        <dbReference type="SAM" id="Phobius"/>
    </source>
</evidence>
<gene>
    <name evidence="2" type="ORF">IQ217_16455</name>
</gene>
<evidence type="ECO:0000313" key="2">
    <source>
        <dbReference type="EMBL" id="MBE9255398.1"/>
    </source>
</evidence>
<organism evidence="2 3">
    <name type="scientific">Synechocystis salina LEGE 00031</name>
    <dbReference type="NCBI Taxonomy" id="1828736"/>
    <lineage>
        <taxon>Bacteria</taxon>
        <taxon>Bacillati</taxon>
        <taxon>Cyanobacteriota</taxon>
        <taxon>Cyanophyceae</taxon>
        <taxon>Synechococcales</taxon>
        <taxon>Merismopediaceae</taxon>
        <taxon>Synechocystis</taxon>
    </lineage>
</organism>
<dbReference type="PANTHER" id="PTHR38468">
    <property type="entry name" value="SLL0939 PROTEIN"/>
    <property type="match status" value="1"/>
</dbReference>
<sequence length="123" mass="14038">MEVLDHYLGNLVGITKFFLESFSVLCIILGLIKTLHMVWAADRRTMGTPKFFNSVRLQFGLWLALALEFQLGADILSTTIAPTLESLSKLGLIAVIRTFLNYFLGKELESEIRMEMEQQERSH</sequence>
<accession>A0ABR9VYE9</accession>
<keyword evidence="1" id="KW-1133">Transmembrane helix</keyword>
<dbReference type="Proteomes" id="UP000658720">
    <property type="component" value="Unassembled WGS sequence"/>
</dbReference>
<feature type="transmembrane region" description="Helical" evidence="1">
    <location>
        <begin position="17"/>
        <end position="39"/>
    </location>
</feature>
<reference evidence="2 3" key="1">
    <citation type="submission" date="2020-10" db="EMBL/GenBank/DDBJ databases">
        <authorList>
            <person name="Castelo-Branco R."/>
            <person name="Eusebio N."/>
            <person name="Adriana R."/>
            <person name="Vieira A."/>
            <person name="Brugerolle De Fraissinette N."/>
            <person name="Rezende De Castro R."/>
            <person name="Schneider M.P."/>
            <person name="Vasconcelos V."/>
            <person name="Leao P.N."/>
        </authorList>
    </citation>
    <scope>NUCLEOTIDE SEQUENCE [LARGE SCALE GENOMIC DNA]</scope>
    <source>
        <strain evidence="2 3">LEGE 00031</strain>
    </source>
</reference>
<protein>
    <submittedName>
        <fullName evidence="2">DUF1622 domain-containing protein</fullName>
    </submittedName>
</protein>
<dbReference type="Pfam" id="PF07784">
    <property type="entry name" value="DUF1622"/>
    <property type="match status" value="1"/>
</dbReference>
<evidence type="ECO:0000313" key="3">
    <source>
        <dbReference type="Proteomes" id="UP000658720"/>
    </source>
</evidence>
<keyword evidence="3" id="KW-1185">Reference proteome</keyword>